<evidence type="ECO:0000313" key="6">
    <source>
        <dbReference type="EMBL" id="SFK23807.1"/>
    </source>
</evidence>
<feature type="transmembrane region" description="Helical" evidence="5">
    <location>
        <begin position="68"/>
        <end position="95"/>
    </location>
</feature>
<evidence type="ECO:0000256" key="5">
    <source>
        <dbReference type="SAM" id="Phobius"/>
    </source>
</evidence>
<dbReference type="Pfam" id="PF01124">
    <property type="entry name" value="MAPEG"/>
    <property type="match status" value="1"/>
</dbReference>
<dbReference type="SUPFAM" id="SSF161084">
    <property type="entry name" value="MAPEG domain-like"/>
    <property type="match status" value="1"/>
</dbReference>
<dbReference type="GO" id="GO:0016020">
    <property type="term" value="C:membrane"/>
    <property type="evidence" value="ECO:0007669"/>
    <property type="project" value="UniProtKB-SubCell"/>
</dbReference>
<evidence type="ECO:0000256" key="4">
    <source>
        <dbReference type="ARBA" id="ARBA00023136"/>
    </source>
</evidence>
<evidence type="ECO:0000313" key="7">
    <source>
        <dbReference type="Proteomes" id="UP000198755"/>
    </source>
</evidence>
<accession>A0A1I3XVY7</accession>
<keyword evidence="4 5" id="KW-0472">Membrane</keyword>
<keyword evidence="7" id="KW-1185">Reference proteome</keyword>
<dbReference type="Gene3D" id="1.20.120.550">
    <property type="entry name" value="Membrane associated eicosanoid/glutathione metabolism-like domain"/>
    <property type="match status" value="1"/>
</dbReference>
<reference evidence="6" key="1">
    <citation type="submission" date="2016-10" db="EMBL/GenBank/DDBJ databases">
        <authorList>
            <person name="de Groot N.N."/>
        </authorList>
    </citation>
    <scope>NUCLEOTIDE SEQUENCE [LARGE SCALE GENOMIC DNA]</scope>
    <source>
        <strain evidence="6">NE2</strain>
    </source>
</reference>
<dbReference type="AlphaFoldDB" id="A0A1I3XVY7"/>
<dbReference type="RefSeq" id="WP_175492517.1">
    <property type="nucleotide sequence ID" value="NZ_FOSN01000004.1"/>
</dbReference>
<dbReference type="STRING" id="1612308.SAMN05444581_104132"/>
<gene>
    <name evidence="6" type="ORF">SAMN05444581_104132</name>
</gene>
<evidence type="ECO:0008006" key="8">
    <source>
        <dbReference type="Google" id="ProtNLM"/>
    </source>
</evidence>
<dbReference type="EMBL" id="FOSN01000004">
    <property type="protein sequence ID" value="SFK23807.1"/>
    <property type="molecule type" value="Genomic_DNA"/>
</dbReference>
<proteinExistence type="predicted"/>
<comment type="subcellular location">
    <subcellularLocation>
        <location evidence="1">Membrane</location>
    </subcellularLocation>
</comment>
<protein>
    <recommendedName>
        <fullName evidence="8">MAPEG family protein</fullName>
    </recommendedName>
</protein>
<evidence type="ECO:0000256" key="1">
    <source>
        <dbReference type="ARBA" id="ARBA00004370"/>
    </source>
</evidence>
<feature type="transmembrane region" description="Helical" evidence="5">
    <location>
        <begin position="115"/>
        <end position="137"/>
    </location>
</feature>
<evidence type="ECO:0000256" key="2">
    <source>
        <dbReference type="ARBA" id="ARBA00022692"/>
    </source>
</evidence>
<name>A0A1I3XVY7_9HYPH</name>
<dbReference type="InterPro" id="IPR001129">
    <property type="entry name" value="Membr-assoc_MAPEG"/>
</dbReference>
<dbReference type="InterPro" id="IPR023352">
    <property type="entry name" value="MAPEG-like_dom_sf"/>
</dbReference>
<feature type="transmembrane region" description="Helical" evidence="5">
    <location>
        <begin position="6"/>
        <end position="25"/>
    </location>
</feature>
<keyword evidence="3 5" id="KW-1133">Transmembrane helix</keyword>
<evidence type="ECO:0000256" key="3">
    <source>
        <dbReference type="ARBA" id="ARBA00022989"/>
    </source>
</evidence>
<dbReference type="Proteomes" id="UP000198755">
    <property type="component" value="Unassembled WGS sequence"/>
</dbReference>
<sequence>MSIQSVLLPVFVQVLLTFVIFILMAKERSALMRKGDVRWQEIALRQSKWPEPVQRFGDCLENQFEAPVLFYLLAVLAIITKAADLAFVVMAWAFVLTRIAHATVFVTSNYVPLRGLLFIVGLVDLLLMWALFAYRILL</sequence>
<organism evidence="6 7">
    <name type="scientific">Methylocapsa palsarum</name>
    <dbReference type="NCBI Taxonomy" id="1612308"/>
    <lineage>
        <taxon>Bacteria</taxon>
        <taxon>Pseudomonadati</taxon>
        <taxon>Pseudomonadota</taxon>
        <taxon>Alphaproteobacteria</taxon>
        <taxon>Hyphomicrobiales</taxon>
        <taxon>Beijerinckiaceae</taxon>
        <taxon>Methylocapsa</taxon>
    </lineage>
</organism>
<keyword evidence="2 5" id="KW-0812">Transmembrane</keyword>